<keyword evidence="8 10" id="KW-0472">Membrane</keyword>
<evidence type="ECO:0000256" key="2">
    <source>
        <dbReference type="ARBA" id="ARBA00004651"/>
    </source>
</evidence>
<gene>
    <name evidence="11" type="ORF">DNTS_022633</name>
</gene>
<keyword evidence="7 10" id="KW-1133">Transmembrane helix</keyword>
<feature type="transmembrane region" description="Helical" evidence="10">
    <location>
        <begin position="1336"/>
        <end position="1356"/>
    </location>
</feature>
<feature type="transmembrane region" description="Helical" evidence="10">
    <location>
        <begin position="1635"/>
        <end position="1654"/>
    </location>
</feature>
<feature type="transmembrane region" description="Helical" evidence="10">
    <location>
        <begin position="1508"/>
        <end position="1527"/>
    </location>
</feature>
<feature type="transmembrane region" description="Helical" evidence="10">
    <location>
        <begin position="1433"/>
        <end position="1459"/>
    </location>
</feature>
<feature type="transmembrane region" description="Helical" evidence="10">
    <location>
        <begin position="1118"/>
        <end position="1141"/>
    </location>
</feature>
<accession>A0A553QE89</accession>
<reference evidence="11 12" key="1">
    <citation type="journal article" date="2019" name="Sci. Data">
        <title>Hybrid genome assembly and annotation of Danionella translucida.</title>
        <authorList>
            <person name="Kadobianskyi M."/>
            <person name="Schulze L."/>
            <person name="Schuelke M."/>
            <person name="Judkewitz B."/>
        </authorList>
    </citation>
    <scope>NUCLEOTIDE SEQUENCE [LARGE SCALE GENOMIC DNA]</scope>
    <source>
        <strain evidence="11 12">Bolton</strain>
    </source>
</reference>
<evidence type="ECO:0000256" key="5">
    <source>
        <dbReference type="ARBA" id="ARBA00022475"/>
    </source>
</evidence>
<keyword evidence="4" id="KW-0813">Transport</keyword>
<evidence type="ECO:0000256" key="3">
    <source>
        <dbReference type="ARBA" id="ARBA00006366"/>
    </source>
</evidence>
<keyword evidence="6 10" id="KW-0812">Transmembrane</keyword>
<evidence type="ECO:0000313" key="11">
    <source>
        <dbReference type="EMBL" id="TRY88252.1"/>
    </source>
</evidence>
<feature type="transmembrane region" description="Helical" evidence="10">
    <location>
        <begin position="1735"/>
        <end position="1755"/>
    </location>
</feature>
<evidence type="ECO:0000256" key="6">
    <source>
        <dbReference type="ARBA" id="ARBA00022692"/>
    </source>
</evidence>
<feature type="region of interest" description="Disordered" evidence="9">
    <location>
        <begin position="1663"/>
        <end position="1683"/>
    </location>
</feature>
<feature type="transmembrane region" description="Helical" evidence="10">
    <location>
        <begin position="1063"/>
        <end position="1084"/>
    </location>
</feature>
<feature type="compositionally biased region" description="Basic and acidic residues" evidence="9">
    <location>
        <begin position="1229"/>
        <end position="1240"/>
    </location>
</feature>
<feature type="compositionally biased region" description="Polar residues" evidence="9">
    <location>
        <begin position="991"/>
        <end position="1009"/>
    </location>
</feature>
<feature type="transmembrane region" description="Helical" evidence="10">
    <location>
        <begin position="1830"/>
        <end position="1853"/>
    </location>
</feature>
<feature type="region of interest" description="Disordered" evidence="9">
    <location>
        <begin position="986"/>
        <end position="1013"/>
    </location>
</feature>
<feature type="transmembrane region" description="Helical" evidence="10">
    <location>
        <begin position="1306"/>
        <end position="1330"/>
    </location>
</feature>
<evidence type="ECO:0000256" key="8">
    <source>
        <dbReference type="ARBA" id="ARBA00023136"/>
    </source>
</evidence>
<evidence type="ECO:0000313" key="12">
    <source>
        <dbReference type="Proteomes" id="UP000316079"/>
    </source>
</evidence>
<proteinExistence type="inferred from homology"/>
<name>A0A553QE89_9TELE</name>
<evidence type="ECO:0000256" key="10">
    <source>
        <dbReference type="SAM" id="Phobius"/>
    </source>
</evidence>
<dbReference type="GO" id="GO:0005886">
    <property type="term" value="C:plasma membrane"/>
    <property type="evidence" value="ECO:0007669"/>
    <property type="project" value="UniProtKB-SubCell"/>
</dbReference>
<dbReference type="Proteomes" id="UP000316079">
    <property type="component" value="Unassembled WGS sequence"/>
</dbReference>
<organism evidence="11 12">
    <name type="scientific">Danionella cerebrum</name>
    <dbReference type="NCBI Taxonomy" id="2873325"/>
    <lineage>
        <taxon>Eukaryota</taxon>
        <taxon>Metazoa</taxon>
        <taxon>Chordata</taxon>
        <taxon>Craniata</taxon>
        <taxon>Vertebrata</taxon>
        <taxon>Euteleostomi</taxon>
        <taxon>Actinopterygii</taxon>
        <taxon>Neopterygii</taxon>
        <taxon>Teleostei</taxon>
        <taxon>Ostariophysi</taxon>
        <taxon>Cypriniformes</taxon>
        <taxon>Danionidae</taxon>
        <taxon>Danioninae</taxon>
        <taxon>Danionella</taxon>
    </lineage>
</organism>
<comment type="catalytic activity">
    <reaction evidence="1">
        <text>riboflavin(in) = riboflavin(out)</text>
        <dbReference type="Rhea" id="RHEA:35015"/>
        <dbReference type="ChEBI" id="CHEBI:57986"/>
    </reaction>
</comment>
<feature type="transmembrane region" description="Helical" evidence="10">
    <location>
        <begin position="1274"/>
        <end position="1294"/>
    </location>
</feature>
<dbReference type="InterPro" id="IPR009357">
    <property type="entry name" value="Riboflavin_transptr"/>
</dbReference>
<evidence type="ECO:0000256" key="9">
    <source>
        <dbReference type="SAM" id="MobiDB-lite"/>
    </source>
</evidence>
<protein>
    <submittedName>
        <fullName evidence="11">Uncharacterized protein</fullName>
    </submittedName>
</protein>
<sequence>MAKKSDILSQGSAQRPVAVIREPPLSECEGEEVIDSCLVQSNKIQLTHCTTRGVKMQLHSIDDKLCQPLKKYYLLAICYKPVNIWITNLPSRDHVSPTKKRNSSILENCELKDFYQNLHWLPYAVTTTNIRYYQKHVLPLLHVMDDLQGFDSSNASAKTIAAELKDDFYSKLVDDFLGNHYGDLLELDGQSWKNRMLVQIGLLREEQDISWVDLIKWLQKIVPKFKTADFQSLIERNTLTATSLNEDARENFFDKDVNFGFVGPICDSIGIGRRDLLEMSDFSDRAKLTGLTNGLVLELTNFISREKLDPVVLVSWIRNFEPLFCMDGKIQKAYKLLRGSLKNFRTQYRNNQRSRKRSCGLLEEFLQTPFDLYPEDVSDVEYRKVLMHKTQLRRKQTNFSLKSEDDCFHVSHIDVSEKPKRTRHEIGVKRKLESDSHQAQISPVEDVDEDNEKTDTGDNVTLLDISVLSLQKMADVYGGKNEAAKKASLALLKNHFNAMLKNDKNLQSLDEKVKASTHQLVPPLDFLCYMCRFLFEFIDVTEQQIMLFEKDIVNSTGERLGRDNHPSFRSLLNFDESAVTRYIHMASEMLCPSVETCPNYRRHWLAFCLERNNTSVLPIYESNRVINYFEAAAGLIHHHKEFNLFVSDLQSINDKTNILLESVNADADDETLQMLVCVVAVVYLKVLGPFWQLLKSDGEYPLFSKYILCLYDKLLEWSHDATYLLQPDAFVNVFLQAPLQETVFKGVFQFCRENAEQQYGSLLKTCLKKMMKALAAVMEDTLKDFLPGGKHCKDLPADISVQMANCTFSQLMGEYPFGHAYPYENKRPDKSSGHTEGWASQEAQDELVSQKMTSNSTPTLATTSQRQLKAPKHRSFLDGTKLKVSRLKQLAQDGINKKRIIEIITTYGGPCKSKQDVYRVLKKLEGSSKPQIRAVIRSELLYQKSILCSTDSRLDKINVPLGSMISKLKDILPDEKVSVSAPPENVVCSPDIQQTPNDTSSDPQGTAADQETEDVDVEKTWWNHAIVTHTLVAMFGMGSWISVNSLWVELPVVVGVLPEAWNLPAYISVLIAFGNLGPVAVTLTHHFAPGRLNERIVIHLIQILAVTTVAGESRSVPFLLLTFILSLVCCTSNVTFLPFMFRYPPQYIRTFFVGQGLSALFPCVVALGQGVGKVDCVETLNGTEPLYLKENFPAQNFFWFLSIMLAISALCFLGLTYRVAANAAAQDAPKTEKENVKTEEETQYLQNGESPVSEEQVDEEKQAPVMAFWTSHNIYLLLLLGISNALTNGVLPSVQSFSCLPYGKMTYHLSVVLGNIANPLACFVAMFILYRSSIGLGVMSLGGGIFAAYLMALAALSPCPPLLGSQAGVALVVVVGTLLHEAGHAALLWCGVFIQAGSLLGAVTMFPLVSVYQVFHRAKDCTDTSRKGIRNTMAISILTHVLAGLFGMGSWVTICGLWVELPLMVPHVPEGWYLPSYISVIIQMANIGPLFVTLMHRFHPATLNETKVIYFIVTFGILASLLLAFFWRETVVVQHVERSIPLLLLIFFISIVDCTSSVTFLPFMTQLQPEYLMTYYIGEGLSGLVPALMAMVQGVGVMDCVNASQFQNETHLNTSEKDANYLVPIYQQANFSVEAYFFFLTAMMGVCLVAFLLLNHLPAVARGQPGKSLASHRKNKKSEQKPMMSLEKRSGFGTGKYTWMEVVYIYMTIMWVNALSNTGLPSVQSYSCLPYGDQAYHWSATMANVANPIACFIAMFYTQRSLVLMGIFTSLGTLFGVYIMAMAVMSPCPPLIHESSGAVIIVLAWFFLIFTLSYVKVVAAVILRAEGHSALVWCGAAVQLGSLVGAVTVFPLLPLVDKMENNPMPKTLGSHGLDGADPAVTPSITAGSTALARAELDCASWQRSSHRPASTVAKSVHLIQFLWLLLDADGQHGTRVSILLENCGGPTPHQSFGYLSSQHRGIGAGL</sequence>
<feature type="compositionally biased region" description="Basic and acidic residues" evidence="9">
    <location>
        <begin position="419"/>
        <end position="436"/>
    </location>
</feature>
<feature type="transmembrane region" description="Helical" evidence="10">
    <location>
        <begin position="1386"/>
        <end position="1412"/>
    </location>
</feature>
<feature type="transmembrane region" description="Helical" evidence="10">
    <location>
        <begin position="1197"/>
        <end position="1217"/>
    </location>
</feature>
<evidence type="ECO:0000256" key="4">
    <source>
        <dbReference type="ARBA" id="ARBA00022448"/>
    </source>
</evidence>
<keyword evidence="12" id="KW-1185">Reference proteome</keyword>
<feature type="region of interest" description="Disordered" evidence="9">
    <location>
        <begin position="850"/>
        <end position="872"/>
    </location>
</feature>
<evidence type="ECO:0000256" key="1">
    <source>
        <dbReference type="ARBA" id="ARBA00000215"/>
    </source>
</evidence>
<keyword evidence="5" id="KW-1003">Cell membrane</keyword>
<feature type="transmembrane region" description="Helical" evidence="10">
    <location>
        <begin position="1697"/>
        <end position="1715"/>
    </location>
</feature>
<feature type="transmembrane region" description="Helical" evidence="10">
    <location>
        <begin position="1762"/>
        <end position="1785"/>
    </location>
</feature>
<comment type="subcellular location">
    <subcellularLocation>
        <location evidence="2">Cell membrane</location>
        <topology evidence="2">Multi-pass membrane protein</topology>
    </subcellularLocation>
</comment>
<dbReference type="GO" id="GO:0032217">
    <property type="term" value="F:riboflavin transmembrane transporter activity"/>
    <property type="evidence" value="ECO:0007669"/>
    <property type="project" value="InterPro"/>
</dbReference>
<feature type="transmembrane region" description="Helical" evidence="10">
    <location>
        <begin position="1471"/>
        <end position="1496"/>
    </location>
</feature>
<comment type="caution">
    <text evidence="11">The sequence shown here is derived from an EMBL/GenBank/DDBJ whole genome shotgun (WGS) entry which is preliminary data.</text>
</comment>
<dbReference type="Pfam" id="PF06237">
    <property type="entry name" value="SLC52_ribofla_tr"/>
    <property type="match status" value="2"/>
</dbReference>
<comment type="similarity">
    <text evidence="3">Belongs to the riboflavin transporter family.</text>
</comment>
<feature type="transmembrane region" description="Helical" evidence="10">
    <location>
        <begin position="1797"/>
        <end position="1823"/>
    </location>
</feature>
<dbReference type="EMBL" id="SRMA01026061">
    <property type="protein sequence ID" value="TRY88252.1"/>
    <property type="molecule type" value="Genomic_DNA"/>
</dbReference>
<feature type="transmembrane region" description="Helical" evidence="10">
    <location>
        <begin position="1573"/>
        <end position="1592"/>
    </location>
</feature>
<feature type="region of interest" description="Disordered" evidence="9">
    <location>
        <begin position="1229"/>
        <end position="1256"/>
    </location>
</feature>
<feature type="transmembrane region" description="Helical" evidence="10">
    <location>
        <begin position="1021"/>
        <end position="1043"/>
    </location>
</feature>
<feature type="compositionally biased region" description="Polar residues" evidence="9">
    <location>
        <begin position="850"/>
        <end position="867"/>
    </location>
</feature>
<dbReference type="PANTHER" id="PTHR12929">
    <property type="entry name" value="SOLUTE CARRIER FAMILY 52"/>
    <property type="match status" value="1"/>
</dbReference>
<evidence type="ECO:0000256" key="7">
    <source>
        <dbReference type="ARBA" id="ARBA00022989"/>
    </source>
</evidence>
<feature type="region of interest" description="Disordered" evidence="9">
    <location>
        <begin position="419"/>
        <end position="455"/>
    </location>
</feature>
<feature type="region of interest" description="Disordered" evidence="9">
    <location>
        <begin position="826"/>
        <end position="845"/>
    </location>
</feature>
<dbReference type="PANTHER" id="PTHR12929:SF19">
    <property type="entry name" value="RIBOFLAVIN TRANSPORTER"/>
    <property type="match status" value="1"/>
</dbReference>
<feature type="transmembrane region" description="Helical" evidence="10">
    <location>
        <begin position="1539"/>
        <end position="1561"/>
    </location>
</feature>
<dbReference type="OrthoDB" id="8644426at2759"/>